<keyword evidence="3" id="KW-1185">Reference proteome</keyword>
<name>A0ABY7DVF2_MYAAR</name>
<evidence type="ECO:0000313" key="2">
    <source>
        <dbReference type="EMBL" id="WAR00597.1"/>
    </source>
</evidence>
<feature type="coiled-coil region" evidence="1">
    <location>
        <begin position="36"/>
        <end position="63"/>
    </location>
</feature>
<sequence>MNEMESHCQYVSDVVDDFRLHKTNSSKEINDLRLHNQNMRHEIDILQSSNAVLQENVTDLRSRNMRDNLVFVGIPENLQIPSETNSNTNFATCEQTLRKFLTEHLENDPTINQNICQRGPNPTGKTRTIIAKFEKYSDREIIRKAGIMLNQKRSGHYINEHFPPEMDERRRKLIPILRQFRNDPFVKAKCYLVRDQL</sequence>
<evidence type="ECO:0000313" key="3">
    <source>
        <dbReference type="Proteomes" id="UP001164746"/>
    </source>
</evidence>
<protein>
    <submittedName>
        <fullName evidence="2">Uncharacterized protein</fullName>
    </submittedName>
</protein>
<accession>A0ABY7DVF2</accession>
<gene>
    <name evidence="2" type="ORF">MAR_024969</name>
</gene>
<keyword evidence="1" id="KW-0175">Coiled coil</keyword>
<proteinExistence type="predicted"/>
<evidence type="ECO:0000256" key="1">
    <source>
        <dbReference type="SAM" id="Coils"/>
    </source>
</evidence>
<dbReference type="Proteomes" id="UP001164746">
    <property type="component" value="Chromosome 3"/>
</dbReference>
<reference evidence="2" key="1">
    <citation type="submission" date="2022-11" db="EMBL/GenBank/DDBJ databases">
        <title>Centuries of genome instability and evolution in soft-shell clam transmissible cancer (bioRxiv).</title>
        <authorList>
            <person name="Hart S.F.M."/>
            <person name="Yonemitsu M.A."/>
            <person name="Giersch R.M."/>
            <person name="Beal B.F."/>
            <person name="Arriagada G."/>
            <person name="Davis B.W."/>
            <person name="Ostrander E.A."/>
            <person name="Goff S.P."/>
            <person name="Metzger M.J."/>
        </authorList>
    </citation>
    <scope>NUCLEOTIDE SEQUENCE</scope>
    <source>
        <strain evidence="2">MELC-2E11</strain>
        <tissue evidence="2">Siphon/mantle</tissue>
    </source>
</reference>
<dbReference type="Gene3D" id="3.30.70.1820">
    <property type="entry name" value="L1 transposable element, RRM domain"/>
    <property type="match status" value="1"/>
</dbReference>
<dbReference type="EMBL" id="CP111014">
    <property type="protein sequence ID" value="WAR00597.1"/>
    <property type="molecule type" value="Genomic_DNA"/>
</dbReference>
<organism evidence="2 3">
    <name type="scientific">Mya arenaria</name>
    <name type="common">Soft-shell clam</name>
    <dbReference type="NCBI Taxonomy" id="6604"/>
    <lineage>
        <taxon>Eukaryota</taxon>
        <taxon>Metazoa</taxon>
        <taxon>Spiralia</taxon>
        <taxon>Lophotrochozoa</taxon>
        <taxon>Mollusca</taxon>
        <taxon>Bivalvia</taxon>
        <taxon>Autobranchia</taxon>
        <taxon>Heteroconchia</taxon>
        <taxon>Euheterodonta</taxon>
        <taxon>Imparidentia</taxon>
        <taxon>Neoheterodontei</taxon>
        <taxon>Myida</taxon>
        <taxon>Myoidea</taxon>
        <taxon>Myidae</taxon>
        <taxon>Mya</taxon>
    </lineage>
</organism>